<proteinExistence type="inferred from homology"/>
<evidence type="ECO:0000256" key="3">
    <source>
        <dbReference type="ARBA" id="ARBA00029454"/>
    </source>
</evidence>
<dbReference type="InterPro" id="IPR045851">
    <property type="entry name" value="AMP-bd_C_sf"/>
</dbReference>
<dbReference type="CDD" id="cd05930">
    <property type="entry name" value="A_NRPS"/>
    <property type="match status" value="1"/>
</dbReference>
<dbReference type="OrthoDB" id="408177at2759"/>
<evidence type="ECO:0000259" key="4">
    <source>
        <dbReference type="PROSITE" id="PS50075"/>
    </source>
</evidence>
<dbReference type="SUPFAM" id="SSF47336">
    <property type="entry name" value="ACP-like"/>
    <property type="match status" value="1"/>
</dbReference>
<dbReference type="Gene3D" id="3.40.50.980">
    <property type="match status" value="2"/>
</dbReference>
<dbReference type="InterPro" id="IPR025110">
    <property type="entry name" value="AMP-bd_C"/>
</dbReference>
<dbReference type="GO" id="GO:0044550">
    <property type="term" value="P:secondary metabolite biosynthetic process"/>
    <property type="evidence" value="ECO:0007669"/>
    <property type="project" value="UniProtKB-ARBA"/>
</dbReference>
<evidence type="ECO:0000313" key="5">
    <source>
        <dbReference type="EMBL" id="OQE18038.1"/>
    </source>
</evidence>
<dbReference type="InterPro" id="IPR009081">
    <property type="entry name" value="PP-bd_ACP"/>
</dbReference>
<keyword evidence="2" id="KW-0597">Phosphoprotein</keyword>
<gene>
    <name evidence="5" type="ORF">PENFLA_c022G10766</name>
</gene>
<dbReference type="InterPro" id="IPR020845">
    <property type="entry name" value="AMP-binding_CS"/>
</dbReference>
<reference evidence="6" key="1">
    <citation type="journal article" date="2017" name="Nat. Microbiol.">
        <title>Global analysis of biosynthetic gene clusters reveals vast potential of secondary metabolite production in Penicillium species.</title>
        <authorList>
            <person name="Nielsen J.C."/>
            <person name="Grijseels S."/>
            <person name="Prigent S."/>
            <person name="Ji B."/>
            <person name="Dainat J."/>
            <person name="Nielsen K.F."/>
            <person name="Frisvad J.C."/>
            <person name="Workman M."/>
            <person name="Nielsen J."/>
        </authorList>
    </citation>
    <scope>NUCLEOTIDE SEQUENCE [LARGE SCALE GENOMIC DNA]</scope>
    <source>
        <strain evidence="6">IBT 14082</strain>
    </source>
</reference>
<dbReference type="SUPFAM" id="SSF56801">
    <property type="entry name" value="Acetyl-CoA synthetase-like"/>
    <property type="match status" value="1"/>
</dbReference>
<dbReference type="Proteomes" id="UP000191342">
    <property type="component" value="Unassembled WGS sequence"/>
</dbReference>
<organism evidence="5 6">
    <name type="scientific">Penicillium flavigenum</name>
    <dbReference type="NCBI Taxonomy" id="254877"/>
    <lineage>
        <taxon>Eukaryota</taxon>
        <taxon>Fungi</taxon>
        <taxon>Dikarya</taxon>
        <taxon>Ascomycota</taxon>
        <taxon>Pezizomycotina</taxon>
        <taxon>Eurotiomycetes</taxon>
        <taxon>Eurotiomycetidae</taxon>
        <taxon>Eurotiales</taxon>
        <taxon>Aspergillaceae</taxon>
        <taxon>Penicillium</taxon>
    </lineage>
</organism>
<dbReference type="SUPFAM" id="SSF51735">
    <property type="entry name" value="NAD(P)-binding Rossmann-fold domains"/>
    <property type="match status" value="1"/>
</dbReference>
<keyword evidence="1" id="KW-0596">Phosphopantetheine</keyword>
<dbReference type="PANTHER" id="PTHR44845:SF6">
    <property type="entry name" value="BETA-ALANINE-ACTIVATING ENZYME"/>
    <property type="match status" value="1"/>
</dbReference>
<feature type="domain" description="Carrier" evidence="4">
    <location>
        <begin position="511"/>
        <end position="586"/>
    </location>
</feature>
<dbReference type="InterPro" id="IPR036736">
    <property type="entry name" value="ACP-like_sf"/>
</dbReference>
<dbReference type="CDD" id="cd05235">
    <property type="entry name" value="SDR_e1"/>
    <property type="match status" value="1"/>
</dbReference>
<dbReference type="Pfam" id="PF07993">
    <property type="entry name" value="NAD_binding_4"/>
    <property type="match status" value="1"/>
</dbReference>
<dbReference type="InterPro" id="IPR010080">
    <property type="entry name" value="Thioester_reductase-like_dom"/>
</dbReference>
<evidence type="ECO:0000256" key="2">
    <source>
        <dbReference type="ARBA" id="ARBA00022553"/>
    </source>
</evidence>
<dbReference type="Pfam" id="PF00550">
    <property type="entry name" value="PP-binding"/>
    <property type="match status" value="1"/>
</dbReference>
<evidence type="ECO:0000313" key="6">
    <source>
        <dbReference type="Proteomes" id="UP000191342"/>
    </source>
</evidence>
<protein>
    <recommendedName>
        <fullName evidence="4">Carrier domain-containing protein</fullName>
    </recommendedName>
</protein>
<dbReference type="AlphaFoldDB" id="A0A1V6SVQ1"/>
<dbReference type="Gene3D" id="3.30.300.30">
    <property type="match status" value="1"/>
</dbReference>
<dbReference type="Gene3D" id="1.10.1200.10">
    <property type="entry name" value="ACP-like"/>
    <property type="match status" value="1"/>
</dbReference>
<dbReference type="Pfam" id="PF00501">
    <property type="entry name" value="AMP-binding"/>
    <property type="match status" value="1"/>
</dbReference>
<keyword evidence="6" id="KW-1185">Reference proteome</keyword>
<comment type="caution">
    <text evidence="5">The sequence shown here is derived from an EMBL/GenBank/DDBJ whole genome shotgun (WGS) entry which is preliminary data.</text>
</comment>
<dbReference type="PANTHER" id="PTHR44845">
    <property type="entry name" value="CARRIER DOMAIN-CONTAINING PROTEIN"/>
    <property type="match status" value="1"/>
</dbReference>
<dbReference type="InterPro" id="IPR000873">
    <property type="entry name" value="AMP-dep_synth/lig_dom"/>
</dbReference>
<accession>A0A1V6SVQ1</accession>
<dbReference type="Pfam" id="PF13193">
    <property type="entry name" value="AMP-binding_C"/>
    <property type="match status" value="1"/>
</dbReference>
<evidence type="ECO:0000256" key="1">
    <source>
        <dbReference type="ARBA" id="ARBA00022450"/>
    </source>
</evidence>
<dbReference type="Gene3D" id="3.40.50.720">
    <property type="entry name" value="NAD(P)-binding Rossmann-like Domain"/>
    <property type="match status" value="1"/>
</dbReference>
<dbReference type="InterPro" id="IPR013120">
    <property type="entry name" value="FAR_NAD-bd"/>
</dbReference>
<name>A0A1V6SVQ1_9EURO</name>
<dbReference type="PROSITE" id="PS00455">
    <property type="entry name" value="AMP_BINDING"/>
    <property type="match status" value="1"/>
</dbReference>
<comment type="similarity">
    <text evidence="3">Belongs to the NRP synthetase family.</text>
</comment>
<dbReference type="EMBL" id="MLQL01000022">
    <property type="protein sequence ID" value="OQE18038.1"/>
    <property type="molecule type" value="Genomic_DNA"/>
</dbReference>
<dbReference type="NCBIfam" id="TIGR01746">
    <property type="entry name" value="Thioester-redct"/>
    <property type="match status" value="1"/>
</dbReference>
<dbReference type="PROSITE" id="PS50075">
    <property type="entry name" value="CARRIER"/>
    <property type="match status" value="1"/>
</dbReference>
<dbReference type="STRING" id="254877.A0A1V6SVQ1"/>
<dbReference type="Gene3D" id="2.30.38.10">
    <property type="entry name" value="Luciferase, Domain 3"/>
    <property type="match status" value="1"/>
</dbReference>
<dbReference type="InterPro" id="IPR036291">
    <property type="entry name" value="NAD(P)-bd_dom_sf"/>
</dbReference>
<sequence length="1000" mass="111442">MEKIICKHSQEAPNSIAVEEGNLSLSYPELLAEASHLARTLGDVVSGELIGILLGPGTHQIVAQLAVRLSGGTCVPIEPALPKSRIIALLGDIGVRRVFVDEEDNAYLHDLEVIHVLPILGRTALGFVPEDFKTQPEISHVLFTSGSTGKPKPVQIRAESILHMATKTPATPLQRADRVTAFNNPGFDVSLFEMWVTLISGATIVVMPRKTATGPGAFGSFLKSHNVTMTFVTAALFQIIAFADPSAFSSLRHVFNGGDVANVRAMRTVLDNGPPQHLWNTYGPTECTTLATMVEVTMEEASRERISIGRAVGETVLVLLDEHQNLICDSGTRGEIYIGGPQQSLGYLNWPNKTSQCFVHLERRRLGLQGEGAVSLYQTGDMAEWRDGTNLLDFIGRTDNQVKHGGFRVELGEIERALLSHRDVQSVVIVRQPPLSENGTHALVAFVVGSESFQPQHLLEYARELLPAYMVPNAVERIAEFPLTPNGKVDRNTLIQLRLETLQQKSSVHGHTSRDKRAMLKGIWRDLLNVPKVRDDDDFFVIGGSSLQAAALISIIQKRLGILVSMEDLHKNSRLDRLLRLIDTTDCAHGNAPDDATIWRQDVDLVDDIELVPQWEADTEGRVFITGATGFVGAHLLHRLMQRPSVERIACLARRKKGLSAATRIQQTLERYDLWPIAFDQTQKLLVLEGDLADRELGLGTEEFTWLANWASVIFHLGAKVNFCESYREHYISNVKGTCNTLRLASAGRRKAFHYMSSIDAWGPTGGILGTKELYEDEPLERHIHCLRYDLGYSQSQWTAEAMVRRMRDRGLPISIYRPGFIVGDSKTGTNNPDDFFSRFLVGCIQLGAFPRIDQRLEYVTVDYVIDSLMHIASDNKNLGKSYSLLAPDVRQSVDVEGTCAVLNEAGYDVNLVSYEEWMGRLSKMPEDGPLAPLMPMFQEKVLGRLTRWEASQYSPVYRCDNTIEALKGHPDIEFTPFDVTLLDKSISFWNRKGFYHVRE</sequence>